<gene>
    <name evidence="1" type="ORF">CEXT_197471</name>
</gene>
<organism evidence="1 2">
    <name type="scientific">Caerostris extrusa</name>
    <name type="common">Bark spider</name>
    <name type="synonym">Caerostris bankana</name>
    <dbReference type="NCBI Taxonomy" id="172846"/>
    <lineage>
        <taxon>Eukaryota</taxon>
        <taxon>Metazoa</taxon>
        <taxon>Ecdysozoa</taxon>
        <taxon>Arthropoda</taxon>
        <taxon>Chelicerata</taxon>
        <taxon>Arachnida</taxon>
        <taxon>Araneae</taxon>
        <taxon>Araneomorphae</taxon>
        <taxon>Entelegynae</taxon>
        <taxon>Araneoidea</taxon>
        <taxon>Araneidae</taxon>
        <taxon>Caerostris</taxon>
    </lineage>
</organism>
<keyword evidence="2" id="KW-1185">Reference proteome</keyword>
<reference evidence="1 2" key="1">
    <citation type="submission" date="2021-06" db="EMBL/GenBank/DDBJ databases">
        <title>Caerostris extrusa draft genome.</title>
        <authorList>
            <person name="Kono N."/>
            <person name="Arakawa K."/>
        </authorList>
    </citation>
    <scope>NUCLEOTIDE SEQUENCE [LARGE SCALE GENOMIC DNA]</scope>
</reference>
<dbReference type="Proteomes" id="UP001054945">
    <property type="component" value="Unassembled WGS sequence"/>
</dbReference>
<dbReference type="AlphaFoldDB" id="A0AAV4VMM6"/>
<name>A0AAV4VMM6_CAEEX</name>
<evidence type="ECO:0000313" key="2">
    <source>
        <dbReference type="Proteomes" id="UP001054945"/>
    </source>
</evidence>
<dbReference type="EMBL" id="BPLR01014780">
    <property type="protein sequence ID" value="GIY71293.1"/>
    <property type="molecule type" value="Genomic_DNA"/>
</dbReference>
<protein>
    <submittedName>
        <fullName evidence="1">Uncharacterized protein</fullName>
    </submittedName>
</protein>
<sequence length="105" mass="12472">MHISFYINTRFHFAKRLFELRAELNCPKPAGRRSLFRVLSRKLMESRTKPRRVSKWELVRGVHWELTFDDRSLGEIGHSQMGIGHWSISLQRDCRLAKKIELPPI</sequence>
<comment type="caution">
    <text evidence="1">The sequence shown here is derived from an EMBL/GenBank/DDBJ whole genome shotgun (WGS) entry which is preliminary data.</text>
</comment>
<evidence type="ECO:0000313" key="1">
    <source>
        <dbReference type="EMBL" id="GIY71293.1"/>
    </source>
</evidence>
<proteinExistence type="predicted"/>
<accession>A0AAV4VMM6</accession>